<accession>K0RB46</accession>
<name>K0RB46_THAOC</name>
<gene>
    <name evidence="2" type="ORF">THAOC_29948</name>
</gene>
<feature type="non-terminal residue" evidence="2">
    <location>
        <position position="1"/>
    </location>
</feature>
<evidence type="ECO:0000256" key="1">
    <source>
        <dbReference type="SAM" id="MobiDB-lite"/>
    </source>
</evidence>
<sequence>AEKKAKKREDSDVRDKENAQKRARRAEDGEYRDALQVRDVNRKRTAYNILIFLTSPARHFAARLANISAESVSFYLREPSSRGALAGAKRRLV</sequence>
<keyword evidence="3" id="KW-1185">Reference proteome</keyword>
<evidence type="ECO:0000313" key="3">
    <source>
        <dbReference type="Proteomes" id="UP000266841"/>
    </source>
</evidence>
<evidence type="ECO:0000313" key="2">
    <source>
        <dbReference type="EMBL" id="EJK50938.1"/>
    </source>
</evidence>
<dbReference type="Proteomes" id="UP000266841">
    <property type="component" value="Unassembled WGS sequence"/>
</dbReference>
<protein>
    <submittedName>
        <fullName evidence="2">Uncharacterized protein</fullName>
    </submittedName>
</protein>
<reference evidence="2 3" key="1">
    <citation type="journal article" date="2012" name="Genome Biol.">
        <title>Genome and low-iron response of an oceanic diatom adapted to chronic iron limitation.</title>
        <authorList>
            <person name="Lommer M."/>
            <person name="Specht M."/>
            <person name="Roy A.S."/>
            <person name="Kraemer L."/>
            <person name="Andreson R."/>
            <person name="Gutowska M.A."/>
            <person name="Wolf J."/>
            <person name="Bergner S.V."/>
            <person name="Schilhabel M.B."/>
            <person name="Klostermeier U.C."/>
            <person name="Beiko R.G."/>
            <person name="Rosenstiel P."/>
            <person name="Hippler M."/>
            <person name="Laroche J."/>
        </authorList>
    </citation>
    <scope>NUCLEOTIDE SEQUENCE [LARGE SCALE GENOMIC DNA]</scope>
    <source>
        <strain evidence="2 3">CCMP1005</strain>
    </source>
</reference>
<proteinExistence type="predicted"/>
<dbReference type="EMBL" id="AGNL01042562">
    <property type="protein sequence ID" value="EJK50938.1"/>
    <property type="molecule type" value="Genomic_DNA"/>
</dbReference>
<dbReference type="AlphaFoldDB" id="K0RB46"/>
<comment type="caution">
    <text evidence="2">The sequence shown here is derived from an EMBL/GenBank/DDBJ whole genome shotgun (WGS) entry which is preliminary data.</text>
</comment>
<feature type="region of interest" description="Disordered" evidence="1">
    <location>
        <begin position="1"/>
        <end position="28"/>
    </location>
</feature>
<organism evidence="2 3">
    <name type="scientific">Thalassiosira oceanica</name>
    <name type="common">Marine diatom</name>
    <dbReference type="NCBI Taxonomy" id="159749"/>
    <lineage>
        <taxon>Eukaryota</taxon>
        <taxon>Sar</taxon>
        <taxon>Stramenopiles</taxon>
        <taxon>Ochrophyta</taxon>
        <taxon>Bacillariophyta</taxon>
        <taxon>Coscinodiscophyceae</taxon>
        <taxon>Thalassiosirophycidae</taxon>
        <taxon>Thalassiosirales</taxon>
        <taxon>Thalassiosiraceae</taxon>
        <taxon>Thalassiosira</taxon>
    </lineage>
</organism>